<evidence type="ECO:0000313" key="2">
    <source>
        <dbReference type="Proteomes" id="UP001281147"/>
    </source>
</evidence>
<sequence>MPGLSPSQQVLGSREYTALSRYILGHHHLHHHYQTLEKTLDTLCEPVEDKFLNTRKPSDVEGLLFQAWEAVIAFAASTSHTSEQRQRLVDIMVNVKYRPTLTKDDQTCIVHGMTVWRDLPVLGWELRETWNFVEETDDNAVTAATANSDEKHKERWVNLNAWVASLVASLRTGHQKEPDYSLFCIWTVRTALEQEGEVTNIAIKAAAVWFMYGAAAIWDLTTRQKSFDGEVAKPGSVEKGKSWTGFTEERWKAWVQRYAYLQNSISDQITAELVGKALQAMKSAED</sequence>
<name>A0ACC3MAN2_9PEZI</name>
<comment type="caution">
    <text evidence="1">The sequence shown here is derived from an EMBL/GenBank/DDBJ whole genome shotgun (WGS) entry which is preliminary data.</text>
</comment>
<gene>
    <name evidence="1" type="ORF">LTR37_020708</name>
</gene>
<organism evidence="1 2">
    <name type="scientific">Vermiconidia calcicola</name>
    <dbReference type="NCBI Taxonomy" id="1690605"/>
    <lineage>
        <taxon>Eukaryota</taxon>
        <taxon>Fungi</taxon>
        <taxon>Dikarya</taxon>
        <taxon>Ascomycota</taxon>
        <taxon>Pezizomycotina</taxon>
        <taxon>Dothideomycetes</taxon>
        <taxon>Dothideomycetidae</taxon>
        <taxon>Mycosphaerellales</taxon>
        <taxon>Extremaceae</taxon>
        <taxon>Vermiconidia</taxon>
    </lineage>
</organism>
<dbReference type="Proteomes" id="UP001281147">
    <property type="component" value="Unassembled WGS sequence"/>
</dbReference>
<keyword evidence="2" id="KW-1185">Reference proteome</keyword>
<accession>A0ACC3MAN2</accession>
<dbReference type="EMBL" id="JAUTXU010000383">
    <property type="protein sequence ID" value="KAK3681975.1"/>
    <property type="molecule type" value="Genomic_DNA"/>
</dbReference>
<reference evidence="1" key="1">
    <citation type="submission" date="2023-07" db="EMBL/GenBank/DDBJ databases">
        <title>Black Yeasts Isolated from many extreme environments.</title>
        <authorList>
            <person name="Coleine C."/>
            <person name="Stajich J.E."/>
            <person name="Selbmann L."/>
        </authorList>
    </citation>
    <scope>NUCLEOTIDE SEQUENCE</scope>
    <source>
        <strain evidence="1">CCFEE 5714</strain>
    </source>
</reference>
<protein>
    <submittedName>
        <fullName evidence="1">Uncharacterized protein</fullName>
    </submittedName>
</protein>
<evidence type="ECO:0000313" key="1">
    <source>
        <dbReference type="EMBL" id="KAK3681975.1"/>
    </source>
</evidence>
<proteinExistence type="predicted"/>